<feature type="transmembrane region" description="Helical" evidence="11">
    <location>
        <begin position="421"/>
        <end position="444"/>
    </location>
</feature>
<evidence type="ECO:0000259" key="13">
    <source>
        <dbReference type="Pfam" id="PF00768"/>
    </source>
</evidence>
<keyword evidence="14" id="KW-0645">Protease</keyword>
<dbReference type="GO" id="GO:0009252">
    <property type="term" value="P:peptidoglycan biosynthetic process"/>
    <property type="evidence" value="ECO:0007669"/>
    <property type="project" value="UniProtKB-KW"/>
</dbReference>
<dbReference type="GO" id="GO:0030655">
    <property type="term" value="P:beta-lactam antibiotic catabolic process"/>
    <property type="evidence" value="ECO:0007669"/>
    <property type="project" value="InterPro"/>
</dbReference>
<evidence type="ECO:0000256" key="6">
    <source>
        <dbReference type="ARBA" id="ARBA00022984"/>
    </source>
</evidence>
<feature type="chain" id="PRO_5039037859" evidence="12">
    <location>
        <begin position="28"/>
        <end position="460"/>
    </location>
</feature>
<evidence type="ECO:0000256" key="10">
    <source>
        <dbReference type="RuleBase" id="RU004016"/>
    </source>
</evidence>
<dbReference type="SUPFAM" id="SSF69189">
    <property type="entry name" value="Penicillin-binding protein associated domain"/>
    <property type="match status" value="1"/>
</dbReference>
<dbReference type="InterPro" id="IPR000871">
    <property type="entry name" value="Beta-lactam_class-A"/>
</dbReference>
<keyword evidence="11" id="KW-0472">Membrane</keyword>
<dbReference type="AlphaFoldDB" id="A0A9D2JJ45"/>
<dbReference type="EMBL" id="DXBN01000246">
    <property type="protein sequence ID" value="HIZ54374.1"/>
    <property type="molecule type" value="Genomic_DNA"/>
</dbReference>
<keyword evidence="3 12" id="KW-0732">Signal</keyword>
<dbReference type="Gene3D" id="2.30.140.20">
    <property type="entry name" value="Penicillin-binding protein 4, C-terminal domain"/>
    <property type="match status" value="1"/>
</dbReference>
<comment type="function">
    <text evidence="1">Removes C-terminal D-alanyl residues from sugar-peptide cell wall precursors.</text>
</comment>
<organism evidence="14 15">
    <name type="scientific">Candidatus Enterococcus avicola</name>
    <dbReference type="NCBI Taxonomy" id="2838561"/>
    <lineage>
        <taxon>Bacteria</taxon>
        <taxon>Bacillati</taxon>
        <taxon>Bacillota</taxon>
        <taxon>Bacilli</taxon>
        <taxon>Lactobacillales</taxon>
        <taxon>Enterococcaceae</taxon>
        <taxon>Enterococcus</taxon>
    </lineage>
</organism>
<evidence type="ECO:0000256" key="2">
    <source>
        <dbReference type="ARBA" id="ARBA00007164"/>
    </source>
</evidence>
<feature type="signal peptide" evidence="12">
    <location>
        <begin position="1"/>
        <end position="27"/>
    </location>
</feature>
<feature type="active site" evidence="8">
    <location>
        <position position="141"/>
    </location>
</feature>
<accession>A0A9D2JJ45</accession>
<dbReference type="Gene3D" id="3.40.710.10">
    <property type="entry name" value="DD-peptidase/beta-lactamase superfamily"/>
    <property type="match status" value="1"/>
</dbReference>
<dbReference type="GO" id="GO:0046677">
    <property type="term" value="P:response to antibiotic"/>
    <property type="evidence" value="ECO:0007669"/>
    <property type="project" value="InterPro"/>
</dbReference>
<feature type="domain" description="Peptidase S11 D-alanyl-D-alanine carboxypeptidase A N-terminal" evidence="13">
    <location>
        <begin position="48"/>
        <end position="301"/>
    </location>
</feature>
<feature type="binding site" evidence="9">
    <location>
        <position position="272"/>
    </location>
    <ligand>
        <name>substrate</name>
    </ligand>
</feature>
<dbReference type="InterPro" id="IPR015956">
    <property type="entry name" value="Peniciliin-bd_prot_C_sf"/>
</dbReference>
<dbReference type="GO" id="GO:0008800">
    <property type="term" value="F:beta-lactamase activity"/>
    <property type="evidence" value="ECO:0007669"/>
    <property type="project" value="InterPro"/>
</dbReference>
<keyword evidence="5" id="KW-0133">Cell shape</keyword>
<evidence type="ECO:0000256" key="8">
    <source>
        <dbReference type="PIRSR" id="PIRSR618044-1"/>
    </source>
</evidence>
<feature type="active site" description="Acyl-ester intermediate" evidence="8">
    <location>
        <position position="77"/>
    </location>
</feature>
<evidence type="ECO:0000313" key="15">
    <source>
        <dbReference type="Proteomes" id="UP000824063"/>
    </source>
</evidence>
<gene>
    <name evidence="14" type="ORF">IAA20_10595</name>
</gene>
<dbReference type="PRINTS" id="PR00725">
    <property type="entry name" value="DADACBPTASE1"/>
</dbReference>
<proteinExistence type="inferred from homology"/>
<sequence length="460" mass="51037">MRKRVVKWICLIGLILPMFGTSMTVLAEEEPTMMDLIQAAGYTVDEMHRPKSIVLIDANTGKYLWGENPDLAHNPASIMKLMTLYLVYEAMEQGKFSLDTTIVGNDRYQQMSQIYALSNAPIITGVEYPVRELIPMLLVPSSNVATLMLAELVEPNPVIFLEMMNAKAAELGMNHTKIYNATGAAIFAFDGLYLPEGIDGSTLQTQADNETTARDLAILVYHLLKLNPDVVQYTNQAQVTTMQGTPYEETFDSYNHSLPGLKHAYEGVDGLKTGSSQSGGFNIAMTGQRGEMRLITIVLGVGDWADQNGEYYRQPFANAAFEYGFTQFSYREILSPGEHTVQDEKIILEESLFDTVRNEQDLSMIVEGDQIHLANGLSTISDNIPQVTQTVTKVKTPEVVVQEVTEKVGSVLNLDFFGSKLGLGIALGIGILVLLIILIVVSSIQNKRRRRIARQNRGRR</sequence>
<dbReference type="Pfam" id="PF00768">
    <property type="entry name" value="Peptidase_S11"/>
    <property type="match status" value="1"/>
</dbReference>
<dbReference type="PANTHER" id="PTHR35333:SF4">
    <property type="entry name" value="SLR0121 PROTEIN"/>
    <property type="match status" value="1"/>
</dbReference>
<comment type="similarity">
    <text evidence="2 10">Belongs to the peptidase S11 family.</text>
</comment>
<keyword evidence="4" id="KW-0378">Hydrolase</keyword>
<keyword evidence="7" id="KW-0961">Cell wall biogenesis/degradation</keyword>
<keyword evidence="6" id="KW-0573">Peptidoglycan synthesis</keyword>
<dbReference type="InterPro" id="IPR037091">
    <property type="entry name" value="Pen-bd_prot4_C_dom_sf"/>
</dbReference>
<evidence type="ECO:0000256" key="11">
    <source>
        <dbReference type="SAM" id="Phobius"/>
    </source>
</evidence>
<dbReference type="GO" id="GO:0006508">
    <property type="term" value="P:proteolysis"/>
    <property type="evidence" value="ECO:0007669"/>
    <property type="project" value="InterPro"/>
</dbReference>
<reference evidence="14" key="2">
    <citation type="submission" date="2021-04" db="EMBL/GenBank/DDBJ databases">
        <authorList>
            <person name="Gilroy R."/>
        </authorList>
    </citation>
    <scope>NUCLEOTIDE SEQUENCE</scope>
    <source>
        <strain evidence="14">CHK172-16539</strain>
    </source>
</reference>
<evidence type="ECO:0000256" key="1">
    <source>
        <dbReference type="ARBA" id="ARBA00003217"/>
    </source>
</evidence>
<dbReference type="Proteomes" id="UP000824063">
    <property type="component" value="Unassembled WGS sequence"/>
</dbReference>
<evidence type="ECO:0000256" key="3">
    <source>
        <dbReference type="ARBA" id="ARBA00022729"/>
    </source>
</evidence>
<evidence type="ECO:0000256" key="7">
    <source>
        <dbReference type="ARBA" id="ARBA00023316"/>
    </source>
</evidence>
<dbReference type="GO" id="GO:0008360">
    <property type="term" value="P:regulation of cell shape"/>
    <property type="evidence" value="ECO:0007669"/>
    <property type="project" value="UniProtKB-KW"/>
</dbReference>
<evidence type="ECO:0000256" key="5">
    <source>
        <dbReference type="ARBA" id="ARBA00022960"/>
    </source>
</evidence>
<name>A0A9D2JJ45_9ENTE</name>
<dbReference type="SUPFAM" id="SSF56601">
    <property type="entry name" value="beta-lactamase/transpeptidase-like"/>
    <property type="match status" value="1"/>
</dbReference>
<keyword evidence="11" id="KW-1133">Transmembrane helix</keyword>
<keyword evidence="11" id="KW-0812">Transmembrane</keyword>
<protein>
    <submittedName>
        <fullName evidence="14">D-alanyl-D-alanine carboxypeptidase</fullName>
    </submittedName>
</protein>
<comment type="caution">
    <text evidence="14">The sequence shown here is derived from an EMBL/GenBank/DDBJ whole genome shotgun (WGS) entry which is preliminary data.</text>
</comment>
<evidence type="ECO:0000256" key="9">
    <source>
        <dbReference type="PIRSR" id="PIRSR618044-2"/>
    </source>
</evidence>
<keyword evidence="14" id="KW-0121">Carboxypeptidase</keyword>
<reference evidence="14" key="1">
    <citation type="journal article" date="2021" name="PeerJ">
        <title>Extensive microbial diversity within the chicken gut microbiome revealed by metagenomics and culture.</title>
        <authorList>
            <person name="Gilroy R."/>
            <person name="Ravi A."/>
            <person name="Getino M."/>
            <person name="Pursley I."/>
            <person name="Horton D.L."/>
            <person name="Alikhan N.F."/>
            <person name="Baker D."/>
            <person name="Gharbi K."/>
            <person name="Hall N."/>
            <person name="Watson M."/>
            <person name="Adriaenssens E.M."/>
            <person name="Foster-Nyarko E."/>
            <person name="Jarju S."/>
            <person name="Secka A."/>
            <person name="Antonio M."/>
            <person name="Oren A."/>
            <person name="Chaudhuri R.R."/>
            <person name="La Ragione R."/>
            <person name="Hildebrand F."/>
            <person name="Pallen M.J."/>
        </authorList>
    </citation>
    <scope>NUCLEOTIDE SEQUENCE</scope>
    <source>
        <strain evidence="14">CHK172-16539</strain>
    </source>
</reference>
<dbReference type="GO" id="GO:0009002">
    <property type="term" value="F:serine-type D-Ala-D-Ala carboxypeptidase activity"/>
    <property type="evidence" value="ECO:0007669"/>
    <property type="project" value="InterPro"/>
</dbReference>
<evidence type="ECO:0000256" key="12">
    <source>
        <dbReference type="SAM" id="SignalP"/>
    </source>
</evidence>
<dbReference type="GO" id="GO:0071555">
    <property type="term" value="P:cell wall organization"/>
    <property type="evidence" value="ECO:0007669"/>
    <property type="project" value="UniProtKB-KW"/>
</dbReference>
<evidence type="ECO:0000313" key="14">
    <source>
        <dbReference type="EMBL" id="HIZ54374.1"/>
    </source>
</evidence>
<dbReference type="PANTHER" id="PTHR35333">
    <property type="entry name" value="BETA-LACTAMASE"/>
    <property type="match status" value="1"/>
</dbReference>
<dbReference type="InterPro" id="IPR018044">
    <property type="entry name" value="Peptidase_S11"/>
</dbReference>
<feature type="active site" description="Proton acceptor" evidence="8">
    <location>
        <position position="80"/>
    </location>
</feature>
<dbReference type="InterPro" id="IPR012338">
    <property type="entry name" value="Beta-lactam/transpept-like"/>
</dbReference>
<evidence type="ECO:0000256" key="4">
    <source>
        <dbReference type="ARBA" id="ARBA00022801"/>
    </source>
</evidence>
<dbReference type="InterPro" id="IPR001967">
    <property type="entry name" value="Peptidase_S11_N"/>
</dbReference>